<keyword evidence="8" id="KW-1185">Reference proteome</keyword>
<evidence type="ECO:0000256" key="3">
    <source>
        <dbReference type="ARBA" id="ARBA00022692"/>
    </source>
</evidence>
<dbReference type="Proteomes" id="UP000678513">
    <property type="component" value="Chromosome"/>
</dbReference>
<evidence type="ECO:0000313" key="7">
    <source>
        <dbReference type="EMBL" id="QUC07118.1"/>
    </source>
</evidence>
<comment type="subcellular location">
    <subcellularLocation>
        <location evidence="1">Cell membrane</location>
        <topology evidence="1">Multi-pass membrane protein</topology>
    </subcellularLocation>
</comment>
<dbReference type="EMBL" id="CP072384">
    <property type="protein sequence ID" value="QUC07118.1"/>
    <property type="molecule type" value="Genomic_DNA"/>
</dbReference>
<gene>
    <name evidence="7" type="primary">cbiQ</name>
    <name evidence="7" type="ORF">J5A65_09145</name>
</gene>
<feature type="transmembrane region" description="Helical" evidence="6">
    <location>
        <begin position="106"/>
        <end position="130"/>
    </location>
</feature>
<name>A0ABX7Y3L1_9ACTN</name>
<keyword evidence="2" id="KW-1003">Cell membrane</keyword>
<feature type="transmembrane region" description="Helical" evidence="6">
    <location>
        <begin position="233"/>
        <end position="251"/>
    </location>
</feature>
<dbReference type="InterPro" id="IPR003339">
    <property type="entry name" value="ABC/ECF_trnsptr_transmembrane"/>
</dbReference>
<dbReference type="InterPro" id="IPR012809">
    <property type="entry name" value="ECF_CbiQ"/>
</dbReference>
<organism evidence="7 8">
    <name type="scientific">Arachnia rubra</name>
    <dbReference type="NCBI Taxonomy" id="1547448"/>
    <lineage>
        <taxon>Bacteria</taxon>
        <taxon>Bacillati</taxon>
        <taxon>Actinomycetota</taxon>
        <taxon>Actinomycetes</taxon>
        <taxon>Propionibacteriales</taxon>
        <taxon>Propionibacteriaceae</taxon>
        <taxon>Arachnia</taxon>
    </lineage>
</organism>
<evidence type="ECO:0000256" key="6">
    <source>
        <dbReference type="SAM" id="Phobius"/>
    </source>
</evidence>
<evidence type="ECO:0000256" key="2">
    <source>
        <dbReference type="ARBA" id="ARBA00022475"/>
    </source>
</evidence>
<dbReference type="PANTHER" id="PTHR43723">
    <property type="entry name" value="COBALT TRANSPORT PROTEIN CBIQ"/>
    <property type="match status" value="1"/>
</dbReference>
<protein>
    <submittedName>
        <fullName evidence="7">Cobalt ECF transporter T component CbiQ</fullName>
    </submittedName>
</protein>
<feature type="transmembrane region" description="Helical" evidence="6">
    <location>
        <begin position="24"/>
        <end position="57"/>
    </location>
</feature>
<dbReference type="InterPro" id="IPR052770">
    <property type="entry name" value="Cobalt_transport_CbiQ"/>
</dbReference>
<dbReference type="CDD" id="cd16914">
    <property type="entry name" value="EcfT"/>
    <property type="match status" value="1"/>
</dbReference>
<evidence type="ECO:0000256" key="1">
    <source>
        <dbReference type="ARBA" id="ARBA00004651"/>
    </source>
</evidence>
<dbReference type="PANTHER" id="PTHR43723:SF1">
    <property type="entry name" value="COBALT TRANSPORT PROTEIN CBIQ"/>
    <property type="match status" value="1"/>
</dbReference>
<dbReference type="NCBIfam" id="TIGR02454">
    <property type="entry name" value="ECF_T_CbiQ"/>
    <property type="match status" value="1"/>
</dbReference>
<feature type="transmembrane region" description="Helical" evidence="6">
    <location>
        <begin position="64"/>
        <end position="86"/>
    </location>
</feature>
<dbReference type="RefSeq" id="WP_212321334.1">
    <property type="nucleotide sequence ID" value="NZ_AP024463.1"/>
</dbReference>
<accession>A0ABX7Y3L1</accession>
<evidence type="ECO:0000256" key="5">
    <source>
        <dbReference type="ARBA" id="ARBA00023136"/>
    </source>
</evidence>
<keyword evidence="4 6" id="KW-1133">Transmembrane helix</keyword>
<evidence type="ECO:0000313" key="8">
    <source>
        <dbReference type="Proteomes" id="UP000678513"/>
    </source>
</evidence>
<dbReference type="Pfam" id="PF02361">
    <property type="entry name" value="CbiQ"/>
    <property type="match status" value="1"/>
</dbReference>
<keyword evidence="3 6" id="KW-0812">Transmembrane</keyword>
<sequence length="252" mass="27046">MRISGLDDAAWDSPWRAIPVSQKVALSLLLVLTALLARPWPTCVLVAAVAVAALTVARIPGRMVVAAMTAPAVFIVVGAVSATLTVGAFEGPGWRWGWLGIREADMALGTGLLLHAIAGTLGVLVLAMTTPMVDLLGWLRKLHIPASLIEIASLMYRMIFTAWNSLVLVRQAQQQRLGGTGPLRRRFAETGRLVGAVAVRTWLASTRLADGLAIRGHESALATLPSRRGNRNLPIWVPAGMIFVWGVALWTR</sequence>
<proteinExistence type="predicted"/>
<keyword evidence="5 6" id="KW-0472">Membrane</keyword>
<evidence type="ECO:0000256" key="4">
    <source>
        <dbReference type="ARBA" id="ARBA00022989"/>
    </source>
</evidence>
<reference evidence="7 8" key="1">
    <citation type="submission" date="2021-03" db="EMBL/GenBank/DDBJ databases">
        <title>Human Oral Microbial Genomes.</title>
        <authorList>
            <person name="Johnston C.D."/>
            <person name="Chen T."/>
            <person name="Dewhirst F.E."/>
        </authorList>
    </citation>
    <scope>NUCLEOTIDE SEQUENCE [LARGE SCALE GENOMIC DNA]</scope>
    <source>
        <strain evidence="7 8">DSMZ 100122</strain>
    </source>
</reference>